<proteinExistence type="predicted"/>
<sequence length="279" mass="32277">IFDLLGYQDLCARSAGERGVALVQLDRPSEFVRIAEWMCRRYYLRNKSNFGPAVTMVMGQLARLICNLENRPVPDRDEKIYPEFERRSYTRVLDIAKPQGGGIVAFDSLARSYALLGNRNRKVKCLRTALSFQANTQLGKNCVPPVIRNLLDEIIPAGDKTEIEKLIIRGIFIDIHQIDPSRMKDPKGFLSYCIFSKLDNVITEINDLQKRMFISLLDEVQKTLVDSNHKDADWWLAGIYLRRARIGETYCRTKNEKYFLWKKAYDWGINAHNKEVILP</sequence>
<dbReference type="EMBL" id="BARV01018543">
    <property type="protein sequence ID" value="GAI20847.1"/>
    <property type="molecule type" value="Genomic_DNA"/>
</dbReference>
<reference evidence="1" key="1">
    <citation type="journal article" date="2014" name="Front. Microbiol.">
        <title>High frequency of phylogenetically diverse reductive dehalogenase-homologous genes in deep subseafloor sedimentary metagenomes.</title>
        <authorList>
            <person name="Kawai M."/>
            <person name="Futagami T."/>
            <person name="Toyoda A."/>
            <person name="Takaki Y."/>
            <person name="Nishi S."/>
            <person name="Hori S."/>
            <person name="Arai W."/>
            <person name="Tsubouchi T."/>
            <person name="Morono Y."/>
            <person name="Uchiyama I."/>
            <person name="Ito T."/>
            <person name="Fujiyama A."/>
            <person name="Inagaki F."/>
            <person name="Takami H."/>
        </authorList>
    </citation>
    <scope>NUCLEOTIDE SEQUENCE</scope>
    <source>
        <strain evidence="1">Expedition CK06-06</strain>
    </source>
</reference>
<protein>
    <submittedName>
        <fullName evidence="1">Uncharacterized protein</fullName>
    </submittedName>
</protein>
<name>X1LNA0_9ZZZZ</name>
<organism evidence="1">
    <name type="scientific">marine sediment metagenome</name>
    <dbReference type="NCBI Taxonomy" id="412755"/>
    <lineage>
        <taxon>unclassified sequences</taxon>
        <taxon>metagenomes</taxon>
        <taxon>ecological metagenomes</taxon>
    </lineage>
</organism>
<feature type="non-terminal residue" evidence="1">
    <location>
        <position position="279"/>
    </location>
</feature>
<feature type="non-terminal residue" evidence="1">
    <location>
        <position position="1"/>
    </location>
</feature>
<accession>X1LNA0</accession>
<dbReference type="AlphaFoldDB" id="X1LNA0"/>
<gene>
    <name evidence="1" type="ORF">S06H3_31334</name>
</gene>
<evidence type="ECO:0000313" key="1">
    <source>
        <dbReference type="EMBL" id="GAI20847.1"/>
    </source>
</evidence>
<comment type="caution">
    <text evidence="1">The sequence shown here is derived from an EMBL/GenBank/DDBJ whole genome shotgun (WGS) entry which is preliminary data.</text>
</comment>